<protein>
    <recommendedName>
        <fullName evidence="4">Lipocalin-like domain-containing protein</fullName>
    </recommendedName>
</protein>
<accession>A0A6M5YZ42</accession>
<gene>
    <name evidence="2" type="ORF">FTUN_6321</name>
</gene>
<name>A0A6M5YZ42_9BACT</name>
<dbReference type="AlphaFoldDB" id="A0A6M5YZ42"/>
<dbReference type="Proteomes" id="UP000503447">
    <property type="component" value="Chromosome"/>
</dbReference>
<evidence type="ECO:0000256" key="1">
    <source>
        <dbReference type="SAM" id="SignalP"/>
    </source>
</evidence>
<feature type="signal peptide" evidence="1">
    <location>
        <begin position="1"/>
        <end position="18"/>
    </location>
</feature>
<keyword evidence="1" id="KW-0732">Signal</keyword>
<organism evidence="2 3">
    <name type="scientific">Frigoriglobus tundricola</name>
    <dbReference type="NCBI Taxonomy" id="2774151"/>
    <lineage>
        <taxon>Bacteria</taxon>
        <taxon>Pseudomonadati</taxon>
        <taxon>Planctomycetota</taxon>
        <taxon>Planctomycetia</taxon>
        <taxon>Gemmatales</taxon>
        <taxon>Gemmataceae</taxon>
        <taxon>Frigoriglobus</taxon>
    </lineage>
</organism>
<proteinExistence type="predicted"/>
<keyword evidence="3" id="KW-1185">Reference proteome</keyword>
<reference evidence="3" key="1">
    <citation type="submission" date="2020-05" db="EMBL/GenBank/DDBJ databases">
        <title>Frigoriglobus tundricola gen. nov., sp. nov., a psychrotolerant cellulolytic planctomycete of the family Gemmataceae with two divergent copies of 16S rRNA gene.</title>
        <authorList>
            <person name="Kulichevskaya I.S."/>
            <person name="Ivanova A.A."/>
            <person name="Naumoff D.G."/>
            <person name="Beletsky A.V."/>
            <person name="Rijpstra W.I.C."/>
            <person name="Sinninghe Damste J.S."/>
            <person name="Mardanov A.V."/>
            <person name="Ravin N.V."/>
            <person name="Dedysh S.N."/>
        </authorList>
    </citation>
    <scope>NUCLEOTIDE SEQUENCE [LARGE SCALE GENOMIC DNA]</scope>
    <source>
        <strain evidence="3">PL17</strain>
    </source>
</reference>
<evidence type="ECO:0000313" key="2">
    <source>
        <dbReference type="EMBL" id="QJW98726.1"/>
    </source>
</evidence>
<dbReference type="KEGG" id="ftj:FTUN_6321"/>
<feature type="chain" id="PRO_5026702874" description="Lipocalin-like domain-containing protein" evidence="1">
    <location>
        <begin position="19"/>
        <end position="122"/>
    </location>
</feature>
<dbReference type="RefSeq" id="WP_171473833.1">
    <property type="nucleotide sequence ID" value="NZ_CP053452.2"/>
</dbReference>
<evidence type="ECO:0000313" key="3">
    <source>
        <dbReference type="Proteomes" id="UP000503447"/>
    </source>
</evidence>
<evidence type="ECO:0008006" key="4">
    <source>
        <dbReference type="Google" id="ProtNLM"/>
    </source>
</evidence>
<dbReference type="EMBL" id="CP053452">
    <property type="protein sequence ID" value="QJW98726.1"/>
    <property type="molecule type" value="Genomic_DNA"/>
</dbReference>
<sequence>MIRRAGLVLVLLSLPLRAAPVPPQPRLTEAHLVGTWHLEWGGVYRGPCTFWADGTYRYEPDGCSTVYLGRWWVERGVVVLHEQSMGREWVSGVTRYELRLTGQRPYWTATVAGAGTKVVLRE</sequence>